<gene>
    <name evidence="1" type="ORF">BP6252_11532</name>
</gene>
<reference evidence="1 2" key="1">
    <citation type="journal article" date="2018" name="IMA Fungus">
        <title>IMA Genome-F 9: Draft genome sequence of Annulohypoxylon stygium, Aspergillus mulundensis, Berkeleyomyces basicola (syn. Thielaviopsis basicola), Ceratocystis smalleyi, two Cercospora beticola strains, Coleophoma cylindrospora, Fusarium fracticaudum, Phialophora cf. hyalina, and Morchella septimelata.</title>
        <authorList>
            <person name="Wingfield B.D."/>
            <person name="Bills G.F."/>
            <person name="Dong Y."/>
            <person name="Huang W."/>
            <person name="Nel W.J."/>
            <person name="Swalarsk-Parry B.S."/>
            <person name="Vaghefi N."/>
            <person name="Wilken P.M."/>
            <person name="An Z."/>
            <person name="de Beer Z.W."/>
            <person name="De Vos L."/>
            <person name="Chen L."/>
            <person name="Duong T.A."/>
            <person name="Gao Y."/>
            <person name="Hammerbacher A."/>
            <person name="Kikkert J.R."/>
            <person name="Li Y."/>
            <person name="Li H."/>
            <person name="Li K."/>
            <person name="Li Q."/>
            <person name="Liu X."/>
            <person name="Ma X."/>
            <person name="Naidoo K."/>
            <person name="Pethybridge S.J."/>
            <person name="Sun J."/>
            <person name="Steenkamp E.T."/>
            <person name="van der Nest M.A."/>
            <person name="van Wyk S."/>
            <person name="Wingfield M.J."/>
            <person name="Xiong C."/>
            <person name="Yue Q."/>
            <person name="Zhang X."/>
        </authorList>
    </citation>
    <scope>NUCLEOTIDE SEQUENCE [LARGE SCALE GENOMIC DNA]</scope>
    <source>
        <strain evidence="1 2">BP6252</strain>
    </source>
</reference>
<dbReference type="Pfam" id="PF11468">
    <property type="entry name" value="PTase_Orf2"/>
    <property type="match status" value="1"/>
</dbReference>
<keyword evidence="2" id="KW-1185">Reference proteome</keyword>
<sequence length="307" mass="34447">MSSIASFPINPEFSESRFLEDLKKGSASIGAPYSEETTRTILEAYGHNFHEGAVQLRATSRPGDALIYRLFTHGPIDALDIAVKRGLLAPDNPIAPTIISWRSLWEDAYEQLDFAADKGVTSAFLFLGAPRGVKELLDVPNVPQAIKTNKQIFDDHDLELVQAVGADYQAQRIAFYFISRGPLTPELAARYCAMARSPPPSATLYDDMSIMLGTNPFFFMVSMDFATGKIVEIQFYILFPIELPGGRLPEVGPRLTTYWDVDCYEEEEMDILGWCFVETGEQYLRADRGYCGGLRDILRDWRLMSVD</sequence>
<dbReference type="GO" id="GO:0016740">
    <property type="term" value="F:transferase activity"/>
    <property type="evidence" value="ECO:0007669"/>
    <property type="project" value="InterPro"/>
</dbReference>
<name>A0A3D8QJZ3_9HELO</name>
<accession>A0A3D8QJZ3</accession>
<dbReference type="InterPro" id="IPR020965">
    <property type="entry name" value="Prenyltransferase_CloQ"/>
</dbReference>
<dbReference type="OrthoDB" id="3913316at2759"/>
<evidence type="ECO:0000313" key="2">
    <source>
        <dbReference type="Proteomes" id="UP000256645"/>
    </source>
</evidence>
<dbReference type="EMBL" id="PDLM01000014">
    <property type="protein sequence ID" value="RDW62099.1"/>
    <property type="molecule type" value="Genomic_DNA"/>
</dbReference>
<dbReference type="InterPro" id="IPR036239">
    <property type="entry name" value="PrenylTrfase-like_sf"/>
</dbReference>
<protein>
    <submittedName>
        <fullName evidence="1">Uncharacterized protein</fullName>
    </submittedName>
</protein>
<dbReference type="AlphaFoldDB" id="A0A3D8QJZ3"/>
<evidence type="ECO:0000313" key="1">
    <source>
        <dbReference type="EMBL" id="RDW62099.1"/>
    </source>
</evidence>
<dbReference type="Proteomes" id="UP000256645">
    <property type="component" value="Unassembled WGS sequence"/>
</dbReference>
<organism evidence="1 2">
    <name type="scientific">Coleophoma cylindrospora</name>
    <dbReference type="NCBI Taxonomy" id="1849047"/>
    <lineage>
        <taxon>Eukaryota</taxon>
        <taxon>Fungi</taxon>
        <taxon>Dikarya</taxon>
        <taxon>Ascomycota</taxon>
        <taxon>Pezizomycotina</taxon>
        <taxon>Leotiomycetes</taxon>
        <taxon>Helotiales</taxon>
        <taxon>Dermateaceae</taxon>
        <taxon>Coleophoma</taxon>
    </lineage>
</organism>
<comment type="caution">
    <text evidence="1">The sequence shown here is derived from an EMBL/GenBank/DDBJ whole genome shotgun (WGS) entry which is preliminary data.</text>
</comment>
<dbReference type="SUPFAM" id="SSF143492">
    <property type="entry name" value="Prenyltransferase-like"/>
    <property type="match status" value="1"/>
</dbReference>
<proteinExistence type="predicted"/>